<keyword evidence="9" id="KW-0051">Antiviral defense</keyword>
<dbReference type="AlphaFoldDB" id="A0A5A7MTN5"/>
<dbReference type="GO" id="GO:0003723">
    <property type="term" value="F:RNA binding"/>
    <property type="evidence" value="ECO:0007669"/>
    <property type="project" value="TreeGrafter"/>
</dbReference>
<keyword evidence="7" id="KW-0347">Helicase</keyword>
<dbReference type="InterPro" id="IPR027417">
    <property type="entry name" value="P-loop_NTPase"/>
</dbReference>
<keyword evidence="6" id="KW-0378">Hydrolase</keyword>
<evidence type="ECO:0000256" key="6">
    <source>
        <dbReference type="ARBA" id="ARBA00022801"/>
    </source>
</evidence>
<evidence type="ECO:0000256" key="7">
    <source>
        <dbReference type="ARBA" id="ARBA00022806"/>
    </source>
</evidence>
<dbReference type="PROSITE" id="PS51643">
    <property type="entry name" value="HD_CAS3"/>
    <property type="match status" value="1"/>
</dbReference>
<dbReference type="Pfam" id="PF22590">
    <property type="entry name" value="Cas3-like_C_2"/>
    <property type="match status" value="1"/>
</dbReference>
<evidence type="ECO:0000256" key="4">
    <source>
        <dbReference type="ARBA" id="ARBA00022723"/>
    </source>
</evidence>
<dbReference type="GO" id="GO:0003677">
    <property type="term" value="F:DNA binding"/>
    <property type="evidence" value="ECO:0007669"/>
    <property type="project" value="InterPro"/>
</dbReference>
<evidence type="ECO:0000256" key="9">
    <source>
        <dbReference type="ARBA" id="ARBA00023118"/>
    </source>
</evidence>
<dbReference type="Gene3D" id="1.10.3210.30">
    <property type="match status" value="1"/>
</dbReference>
<keyword evidence="5" id="KW-0547">Nucleotide-binding</keyword>
<evidence type="ECO:0000256" key="2">
    <source>
        <dbReference type="ARBA" id="ARBA00009046"/>
    </source>
</evidence>
<dbReference type="CDD" id="cd09641">
    <property type="entry name" value="Cas3''_I"/>
    <property type="match status" value="1"/>
</dbReference>
<proteinExistence type="inferred from homology"/>
<dbReference type="InterPro" id="IPR038257">
    <property type="entry name" value="CRISPR-assoc_Cas3_HD_sf"/>
</dbReference>
<dbReference type="NCBIfam" id="TIGR01587">
    <property type="entry name" value="cas3_core"/>
    <property type="match status" value="1"/>
</dbReference>
<evidence type="ECO:0000313" key="13">
    <source>
        <dbReference type="Proteomes" id="UP000322084"/>
    </source>
</evidence>
<protein>
    <submittedName>
        <fullName evidence="12">CRISPR-associated helicase/endonuclease Cas3</fullName>
    </submittedName>
</protein>
<dbReference type="GO" id="GO:0005524">
    <property type="term" value="F:ATP binding"/>
    <property type="evidence" value="ECO:0007669"/>
    <property type="project" value="UniProtKB-KW"/>
</dbReference>
<dbReference type="GO" id="GO:0004519">
    <property type="term" value="F:endonuclease activity"/>
    <property type="evidence" value="ECO:0007669"/>
    <property type="project" value="UniProtKB-KW"/>
</dbReference>
<dbReference type="GO" id="GO:0046872">
    <property type="term" value="F:metal ion binding"/>
    <property type="evidence" value="ECO:0007669"/>
    <property type="project" value="UniProtKB-KW"/>
</dbReference>
<keyword evidence="4" id="KW-0479">Metal-binding</keyword>
<dbReference type="RefSeq" id="WP_150000565.1">
    <property type="nucleotide sequence ID" value="NZ_BKCL01000005.1"/>
</dbReference>
<evidence type="ECO:0000256" key="1">
    <source>
        <dbReference type="ARBA" id="ARBA00006847"/>
    </source>
</evidence>
<dbReference type="Pfam" id="PF18019">
    <property type="entry name" value="Cas3_HD"/>
    <property type="match status" value="1"/>
</dbReference>
<comment type="similarity">
    <text evidence="2">In the central section; belongs to the CRISPR-associated helicase Cas3 family.</text>
</comment>
<evidence type="ECO:0000256" key="5">
    <source>
        <dbReference type="ARBA" id="ARBA00022741"/>
    </source>
</evidence>
<dbReference type="EMBL" id="BKCL01000005">
    <property type="protein sequence ID" value="GEQ98229.1"/>
    <property type="molecule type" value="Genomic_DNA"/>
</dbReference>
<evidence type="ECO:0000256" key="3">
    <source>
        <dbReference type="ARBA" id="ARBA00022722"/>
    </source>
</evidence>
<name>A0A5A7MTN5_9PROT</name>
<keyword evidence="3" id="KW-0540">Nuclease</keyword>
<sequence length="891" mass="97425">MTAIVQSSGSAEQKACGTPSTLEAWGKASRNAPSQTYPLTHPLAHHCADVAAVFMHLCTNSVIANRLEHAAGRALSEIDIQRLAVIAFLHDLGKLNTGFQSKIWPASSQNIRPAGHVKEGLDALHRDFRRSNIPEHLKIDAIYTWGEEDKISDYLCASISHHGTPAGWGTADGGKSLPPWLAVQGYDPESAAKQMGEALSQWFSPAFDVENAAPLPQSQRFIRLFAGIVSLADWIGSAQAYFPYSTAYDASYITEAKKRAALALEAFGFTNKAQNARASSPAQFCDLTGYSHPNSAQAAIDTLSPEHRLVILEAETGSGKTEAALLRFVRLWEAGKVESLFFAVPTRSAAVQLHKRVQTLATNFFKDHAPQVILAVPGYFRAGDATGQALPGYRVLWDDEKNSSPDHIARRWAAENSKRYLAAQIAVGTIDQAMLAALPVKHSQLRSASLAKSLLVIDEVHASDRYMTEIQKELLDLHCGVGGHAMLMSATLGERARRHWLDQPEKPLQEAIDAPYPAIWTGDGGHISPQSGPNSHPQKQISLSLQATKTATDCLDAAITAAEKGGKVLIIRNTVALAVETMKALESRLQDPSVLLSLNGIPTLHHGRFAPSDRILLDKAVEQAMGKERPAGGKILVGTQTLEQSLDIDADFLMTDLCPMDVLLQRLGRLYRHANRTSRPLDGPQCLVLEPQDGLASCVSGTKPSMTNGLGAFEKDGSLAGIYTDLVTILATRQLIKSYPIWNIPKMNRFLVEQATHPQAHEALLDALDDNESWRHYNNTMFGTLSAQAQHARLLRTDTDTPYHKINYPDDEAIRTRLGGEGITLVFDDPPQGPFGKNIRQLILPEHWSQGLDPMASPLITNTGCNECLHFTFSGQKFRYGRYGLEKDITE</sequence>
<dbReference type="InterPro" id="IPR014001">
    <property type="entry name" value="Helicase_ATP-bd"/>
</dbReference>
<dbReference type="Pfam" id="PF04851">
    <property type="entry name" value="ResIII"/>
    <property type="match status" value="1"/>
</dbReference>
<evidence type="ECO:0000259" key="11">
    <source>
        <dbReference type="PROSITE" id="PS51643"/>
    </source>
</evidence>
<keyword evidence="8" id="KW-0067">ATP-binding</keyword>
<accession>A0A5A7MTN5</accession>
<feature type="domain" description="HD Cas3-type" evidence="11">
    <location>
        <begin position="36"/>
        <end position="235"/>
    </location>
</feature>
<dbReference type="InterPro" id="IPR006483">
    <property type="entry name" value="CRISPR-assoc_Cas3_HD"/>
</dbReference>
<gene>
    <name evidence="12" type="ORF">JCM17844_18660</name>
</gene>
<dbReference type="PROSITE" id="PS51192">
    <property type="entry name" value="HELICASE_ATP_BIND_1"/>
    <property type="match status" value="1"/>
</dbReference>
<keyword evidence="12" id="KW-0255">Endonuclease</keyword>
<dbReference type="InterPro" id="IPR006474">
    <property type="entry name" value="Helicase_Cas3_CRISPR-ass_core"/>
</dbReference>
<dbReference type="GO" id="GO:0016787">
    <property type="term" value="F:hydrolase activity"/>
    <property type="evidence" value="ECO:0007669"/>
    <property type="project" value="UniProtKB-KW"/>
</dbReference>
<comment type="caution">
    <text evidence="12">The sequence shown here is derived from an EMBL/GenBank/DDBJ whole genome shotgun (WGS) entry which is preliminary data.</text>
</comment>
<dbReference type="InterPro" id="IPR054712">
    <property type="entry name" value="Cas3-like_dom"/>
</dbReference>
<evidence type="ECO:0000313" key="12">
    <source>
        <dbReference type="EMBL" id="GEQ98229.1"/>
    </source>
</evidence>
<dbReference type="InterPro" id="IPR050547">
    <property type="entry name" value="DEAD_box_RNA_helicases"/>
</dbReference>
<dbReference type="GO" id="GO:0003724">
    <property type="term" value="F:RNA helicase activity"/>
    <property type="evidence" value="ECO:0007669"/>
    <property type="project" value="TreeGrafter"/>
</dbReference>
<dbReference type="Proteomes" id="UP000322084">
    <property type="component" value="Unassembled WGS sequence"/>
</dbReference>
<reference evidence="12 13" key="1">
    <citation type="submission" date="2019-09" db="EMBL/GenBank/DDBJ databases">
        <title>NBRP : Genome information of microbial organism related human and environment.</title>
        <authorList>
            <person name="Hattori M."/>
            <person name="Oshima K."/>
            <person name="Inaba H."/>
            <person name="Suda W."/>
            <person name="Sakamoto M."/>
            <person name="Iino T."/>
            <person name="Kitahara M."/>
            <person name="Oshida Y."/>
            <person name="Iida T."/>
            <person name="Kudo T."/>
            <person name="Itoh T."/>
            <person name="Ohkuma M."/>
        </authorList>
    </citation>
    <scope>NUCLEOTIDE SEQUENCE [LARGE SCALE GENOMIC DNA]</scope>
    <source>
        <strain evidence="12 13">Hi-2</strain>
    </source>
</reference>
<dbReference type="PANTHER" id="PTHR47963:SF9">
    <property type="entry name" value="CRISPR-ASSOCIATED ENDONUCLEASE_HELICASE CAS3"/>
    <property type="match status" value="1"/>
</dbReference>
<organism evidence="12 13">
    <name type="scientific">Iodidimonas gelatinilytica</name>
    <dbReference type="NCBI Taxonomy" id="1236966"/>
    <lineage>
        <taxon>Bacteria</taxon>
        <taxon>Pseudomonadati</taxon>
        <taxon>Pseudomonadota</taxon>
        <taxon>Alphaproteobacteria</taxon>
        <taxon>Iodidimonadales</taxon>
        <taxon>Iodidimonadaceae</taxon>
        <taxon>Iodidimonas</taxon>
    </lineage>
</organism>
<dbReference type="InterPro" id="IPR006935">
    <property type="entry name" value="Helicase/UvrB_N"/>
</dbReference>
<evidence type="ECO:0000256" key="8">
    <source>
        <dbReference type="ARBA" id="ARBA00022840"/>
    </source>
</evidence>
<dbReference type="SUPFAM" id="SSF109604">
    <property type="entry name" value="HD-domain/PDEase-like"/>
    <property type="match status" value="1"/>
</dbReference>
<dbReference type="SMART" id="SM00487">
    <property type="entry name" value="DEXDc"/>
    <property type="match status" value="1"/>
</dbReference>
<feature type="domain" description="Helicase ATP-binding" evidence="10">
    <location>
        <begin position="301"/>
        <end position="510"/>
    </location>
</feature>
<dbReference type="SUPFAM" id="SSF52540">
    <property type="entry name" value="P-loop containing nucleoside triphosphate hydrolases"/>
    <property type="match status" value="1"/>
</dbReference>
<dbReference type="Gene3D" id="3.40.50.300">
    <property type="entry name" value="P-loop containing nucleotide triphosphate hydrolases"/>
    <property type="match status" value="2"/>
</dbReference>
<dbReference type="GO" id="GO:0051607">
    <property type="term" value="P:defense response to virus"/>
    <property type="evidence" value="ECO:0007669"/>
    <property type="project" value="UniProtKB-KW"/>
</dbReference>
<evidence type="ECO:0000259" key="10">
    <source>
        <dbReference type="PROSITE" id="PS51192"/>
    </source>
</evidence>
<dbReference type="PANTHER" id="PTHR47963">
    <property type="entry name" value="DEAD-BOX ATP-DEPENDENT RNA HELICASE 47, MITOCHONDRIAL"/>
    <property type="match status" value="1"/>
</dbReference>
<comment type="similarity">
    <text evidence="1">In the N-terminal section; belongs to the CRISPR-associated nuclease Cas3-HD family.</text>
</comment>
<dbReference type="NCBIfam" id="TIGR01596">
    <property type="entry name" value="cas3_HD"/>
    <property type="match status" value="1"/>
</dbReference>